<dbReference type="PANTHER" id="PTHR30529:SF1">
    <property type="entry name" value="CYTOCHROME B561 HOMOLOG 2"/>
    <property type="match status" value="1"/>
</dbReference>
<evidence type="ECO:0000256" key="2">
    <source>
        <dbReference type="ARBA" id="ARBA00004651"/>
    </source>
</evidence>
<evidence type="ECO:0000256" key="6">
    <source>
        <dbReference type="ARBA" id="ARBA00022692"/>
    </source>
</evidence>
<evidence type="ECO:0000256" key="1">
    <source>
        <dbReference type="ARBA" id="ARBA00001970"/>
    </source>
</evidence>
<dbReference type="SUPFAM" id="SSF81342">
    <property type="entry name" value="Transmembrane di-heme cytochromes"/>
    <property type="match status" value="1"/>
</dbReference>
<keyword evidence="9 13" id="KW-1133">Transmembrane helix</keyword>
<feature type="transmembrane region" description="Helical" evidence="13">
    <location>
        <begin position="46"/>
        <end position="67"/>
    </location>
</feature>
<dbReference type="EMBL" id="CP139965">
    <property type="protein sequence ID" value="WQD77194.1"/>
    <property type="molecule type" value="Genomic_DNA"/>
</dbReference>
<evidence type="ECO:0000313" key="16">
    <source>
        <dbReference type="Proteomes" id="UP001325479"/>
    </source>
</evidence>
<keyword evidence="5" id="KW-0349">Heme</keyword>
<organism evidence="15 16">
    <name type="scientific">Paraburkholderia kururiensis</name>
    <dbReference type="NCBI Taxonomy" id="984307"/>
    <lineage>
        <taxon>Bacteria</taxon>
        <taxon>Pseudomonadati</taxon>
        <taxon>Pseudomonadota</taxon>
        <taxon>Betaproteobacteria</taxon>
        <taxon>Burkholderiales</taxon>
        <taxon>Burkholderiaceae</taxon>
        <taxon>Paraburkholderia</taxon>
    </lineage>
</organism>
<comment type="subcellular location">
    <subcellularLocation>
        <location evidence="2">Cell membrane</location>
        <topology evidence="2">Multi-pass membrane protein</topology>
    </subcellularLocation>
</comment>
<feature type="transmembrane region" description="Helical" evidence="13">
    <location>
        <begin position="15"/>
        <end position="34"/>
    </location>
</feature>
<keyword evidence="3" id="KW-0813">Transport</keyword>
<keyword evidence="16" id="KW-1185">Reference proteome</keyword>
<keyword evidence="11 13" id="KW-0472">Membrane</keyword>
<dbReference type="InterPro" id="IPR016174">
    <property type="entry name" value="Di-haem_cyt_TM"/>
</dbReference>
<sequence>MAYSTPPKYDPFSRLLHWLIFALLVAQFIVAWTMPGIHRGTQPVGLITWHLELGTAIVAVMIVRLIWRAVRREPAPVEGSAMLRSVARLTHGVLYLLLIAQPLMGWANASSRGWSLTLFGVIPLPPLSAEGSALGHEMGDLHSALAWGLLGLIGLHVAAALYHHFVLRDGVIRRMLPGA</sequence>
<evidence type="ECO:0000259" key="14">
    <source>
        <dbReference type="Pfam" id="PF01292"/>
    </source>
</evidence>
<keyword evidence="10" id="KW-0408">Iron</keyword>
<keyword evidence="7" id="KW-0479">Metal-binding</keyword>
<evidence type="ECO:0000256" key="13">
    <source>
        <dbReference type="SAM" id="Phobius"/>
    </source>
</evidence>
<accession>A0ABZ0WIP3</accession>
<evidence type="ECO:0000256" key="10">
    <source>
        <dbReference type="ARBA" id="ARBA00023004"/>
    </source>
</evidence>
<feature type="transmembrane region" description="Helical" evidence="13">
    <location>
        <begin position="144"/>
        <end position="165"/>
    </location>
</feature>
<dbReference type="InterPro" id="IPR011577">
    <property type="entry name" value="Cyt_b561_bac/Ni-Hgenase"/>
</dbReference>
<gene>
    <name evidence="15" type="ORF">U0042_24520</name>
</gene>
<evidence type="ECO:0000256" key="12">
    <source>
        <dbReference type="ARBA" id="ARBA00037975"/>
    </source>
</evidence>
<keyword evidence="8" id="KW-0249">Electron transport</keyword>
<dbReference type="Proteomes" id="UP001325479">
    <property type="component" value="Chromosome"/>
</dbReference>
<comment type="similarity">
    <text evidence="12">Belongs to the cytochrome b561 family.</text>
</comment>
<dbReference type="Pfam" id="PF01292">
    <property type="entry name" value="Ni_hydr_CYTB"/>
    <property type="match status" value="1"/>
</dbReference>
<feature type="transmembrane region" description="Helical" evidence="13">
    <location>
        <begin position="88"/>
        <end position="107"/>
    </location>
</feature>
<keyword evidence="4" id="KW-1003">Cell membrane</keyword>
<evidence type="ECO:0000256" key="4">
    <source>
        <dbReference type="ARBA" id="ARBA00022475"/>
    </source>
</evidence>
<evidence type="ECO:0000313" key="15">
    <source>
        <dbReference type="EMBL" id="WQD77194.1"/>
    </source>
</evidence>
<evidence type="ECO:0000256" key="8">
    <source>
        <dbReference type="ARBA" id="ARBA00022982"/>
    </source>
</evidence>
<dbReference type="PANTHER" id="PTHR30529">
    <property type="entry name" value="CYTOCHROME B561"/>
    <property type="match status" value="1"/>
</dbReference>
<dbReference type="InterPro" id="IPR052168">
    <property type="entry name" value="Cytochrome_b561_oxidase"/>
</dbReference>
<feature type="domain" description="Cytochrome b561 bacterial/Ni-hydrogenase" evidence="14">
    <location>
        <begin position="9"/>
        <end position="178"/>
    </location>
</feature>
<dbReference type="RefSeq" id="WP_114815334.1">
    <property type="nucleotide sequence ID" value="NZ_CP139965.1"/>
</dbReference>
<comment type="cofactor">
    <cofactor evidence="1">
        <name>heme b</name>
        <dbReference type="ChEBI" id="CHEBI:60344"/>
    </cofactor>
</comment>
<evidence type="ECO:0000256" key="7">
    <source>
        <dbReference type="ARBA" id="ARBA00022723"/>
    </source>
</evidence>
<evidence type="ECO:0000256" key="11">
    <source>
        <dbReference type="ARBA" id="ARBA00023136"/>
    </source>
</evidence>
<evidence type="ECO:0000256" key="5">
    <source>
        <dbReference type="ARBA" id="ARBA00022617"/>
    </source>
</evidence>
<reference evidence="15 16" key="1">
    <citation type="submission" date="2023-12" db="EMBL/GenBank/DDBJ databases">
        <title>Genome sequencing and assembly of bacterial species from a model synthetic community.</title>
        <authorList>
            <person name="Hogle S.L."/>
        </authorList>
    </citation>
    <scope>NUCLEOTIDE SEQUENCE [LARGE SCALE GENOMIC DNA]</scope>
    <source>
        <strain evidence="15 16">HAMBI 2494</strain>
    </source>
</reference>
<evidence type="ECO:0000256" key="9">
    <source>
        <dbReference type="ARBA" id="ARBA00022989"/>
    </source>
</evidence>
<keyword evidence="6 13" id="KW-0812">Transmembrane</keyword>
<name>A0ABZ0WIP3_9BURK</name>
<evidence type="ECO:0000256" key="3">
    <source>
        <dbReference type="ARBA" id="ARBA00022448"/>
    </source>
</evidence>
<proteinExistence type="inferred from homology"/>
<protein>
    <submittedName>
        <fullName evidence="15">Cytochrome b</fullName>
    </submittedName>
</protein>